<keyword evidence="2" id="KW-1185">Reference proteome</keyword>
<proteinExistence type="predicted"/>
<comment type="caution">
    <text evidence="1">The sequence shown here is derived from an EMBL/GenBank/DDBJ whole genome shotgun (WGS) entry which is preliminary data.</text>
</comment>
<sequence length="501" mass="55977">MYQYSPLEESKGEIRLLELHPRDFDDDIDCSIRHATLANTLEFTALSYTWGDPKVRKAILVGGQTFEVTVNLFDALRHLRSSREMQTLWVDAVCINQGDLDERSKQVLRMRDIYTFANTVEVWLGLAEDDDCAAMALVDKLGATVSDPEESLASGFYKEYEQAFLDIFEGAEPEEVRALSQLFKRPWWTRVWVVQELTLANQQAAIVRCGEAAAPWLSFLVTAYAIESSWFIVDAIVTGVAPDDKVDAFNNGIRMAQCRRVAPTHPPFALLELLHQHRDCESTDPKDKVYGLLGVSGDVENIGITPNYDQSPEDIFTDLFEKHVLATKSLDMICAVRFPRRLEGLPSWVPDWSVDQTVPGICINDRYVGGNEFAGSPIAHFERYAASGASLPQVSFSGMHMSAAGICFGRIASLGCVDEGMTFEGVESFGRADETGKSASDSDIFDEWLNMVLDSPIWDSIAGRYGMENVLDAFCRTLVTNRNNQMMRPPEQAGTDSEVRR</sequence>
<accession>A0ACB9YS48</accession>
<evidence type="ECO:0000313" key="1">
    <source>
        <dbReference type="EMBL" id="KAI4861926.1"/>
    </source>
</evidence>
<protein>
    <submittedName>
        <fullName evidence="1">Heterokaryon incompatibility protein-domain-containing protein</fullName>
    </submittedName>
</protein>
<evidence type="ECO:0000313" key="2">
    <source>
        <dbReference type="Proteomes" id="UP001497700"/>
    </source>
</evidence>
<reference evidence="1 2" key="1">
    <citation type="journal article" date="2022" name="New Phytol.">
        <title>Ecological generalism drives hyperdiversity of secondary metabolite gene clusters in xylarialean endophytes.</title>
        <authorList>
            <person name="Franco M.E.E."/>
            <person name="Wisecaver J.H."/>
            <person name="Arnold A.E."/>
            <person name="Ju Y.M."/>
            <person name="Slot J.C."/>
            <person name="Ahrendt S."/>
            <person name="Moore L.P."/>
            <person name="Eastman K.E."/>
            <person name="Scott K."/>
            <person name="Konkel Z."/>
            <person name="Mondo S.J."/>
            <person name="Kuo A."/>
            <person name="Hayes R.D."/>
            <person name="Haridas S."/>
            <person name="Andreopoulos B."/>
            <person name="Riley R."/>
            <person name="LaButti K."/>
            <person name="Pangilinan J."/>
            <person name="Lipzen A."/>
            <person name="Amirebrahimi M."/>
            <person name="Yan J."/>
            <person name="Adam C."/>
            <person name="Keymanesh K."/>
            <person name="Ng V."/>
            <person name="Louie K."/>
            <person name="Northen T."/>
            <person name="Drula E."/>
            <person name="Henrissat B."/>
            <person name="Hsieh H.M."/>
            <person name="Youens-Clark K."/>
            <person name="Lutzoni F."/>
            <person name="Miadlikowska J."/>
            <person name="Eastwood D.C."/>
            <person name="Hamelin R.C."/>
            <person name="Grigoriev I.V."/>
            <person name="U'Ren J.M."/>
        </authorList>
    </citation>
    <scope>NUCLEOTIDE SEQUENCE [LARGE SCALE GENOMIC DNA]</scope>
    <source>
        <strain evidence="1 2">CBS 119005</strain>
    </source>
</reference>
<gene>
    <name evidence="1" type="ORF">F4820DRAFT_40944</name>
</gene>
<organism evidence="1 2">
    <name type="scientific">Hypoxylon rubiginosum</name>
    <dbReference type="NCBI Taxonomy" id="110542"/>
    <lineage>
        <taxon>Eukaryota</taxon>
        <taxon>Fungi</taxon>
        <taxon>Dikarya</taxon>
        <taxon>Ascomycota</taxon>
        <taxon>Pezizomycotina</taxon>
        <taxon>Sordariomycetes</taxon>
        <taxon>Xylariomycetidae</taxon>
        <taxon>Xylariales</taxon>
        <taxon>Hypoxylaceae</taxon>
        <taxon>Hypoxylon</taxon>
    </lineage>
</organism>
<dbReference type="EMBL" id="MU393538">
    <property type="protein sequence ID" value="KAI4861926.1"/>
    <property type="molecule type" value="Genomic_DNA"/>
</dbReference>
<dbReference type="Proteomes" id="UP001497700">
    <property type="component" value="Unassembled WGS sequence"/>
</dbReference>
<name>A0ACB9YS48_9PEZI</name>